<evidence type="ECO:0000313" key="3">
    <source>
        <dbReference type="Proteomes" id="UP000005435"/>
    </source>
</evidence>
<accession>G8LY38</accession>
<dbReference type="AlphaFoldDB" id="G8LY38"/>
<keyword evidence="1" id="KW-0812">Transmembrane</keyword>
<feature type="transmembrane region" description="Helical" evidence="1">
    <location>
        <begin position="7"/>
        <end position="25"/>
    </location>
</feature>
<organism evidence="2 3">
    <name type="scientific">Acetivibrio clariflavus (strain DSM 19732 / NBRC 101661 / EBR45)</name>
    <name type="common">Clostridium clariflavum</name>
    <dbReference type="NCBI Taxonomy" id="720554"/>
    <lineage>
        <taxon>Bacteria</taxon>
        <taxon>Bacillati</taxon>
        <taxon>Bacillota</taxon>
        <taxon>Clostridia</taxon>
        <taxon>Eubacteriales</taxon>
        <taxon>Oscillospiraceae</taxon>
        <taxon>Acetivibrio</taxon>
    </lineage>
</organism>
<reference evidence="2 3" key="2">
    <citation type="journal article" date="2012" name="Stand. Genomic Sci.">
        <title>Complete Genome Sequence of Clostridium clariflavum DSM 19732.</title>
        <authorList>
            <person name="Izquierdo J.A."/>
            <person name="Goodwin L."/>
            <person name="Davenport K.W."/>
            <person name="Teshima H."/>
            <person name="Bruce D."/>
            <person name="Detter C."/>
            <person name="Tapia R."/>
            <person name="Han S."/>
            <person name="Land M."/>
            <person name="Hauser L."/>
            <person name="Jeffries C.D."/>
            <person name="Han J."/>
            <person name="Pitluck S."/>
            <person name="Nolan M."/>
            <person name="Chen A."/>
            <person name="Huntemann M."/>
            <person name="Mavromatis K."/>
            <person name="Mikhailova N."/>
            <person name="Liolios K."/>
            <person name="Woyke T."/>
            <person name="Lynd L.R."/>
        </authorList>
    </citation>
    <scope>NUCLEOTIDE SEQUENCE [LARGE SCALE GENOMIC DNA]</scope>
    <source>
        <strain evidence="3">DSM 19732 / NBRC 101661 / EBR45</strain>
    </source>
</reference>
<reference evidence="3" key="1">
    <citation type="submission" date="2011-12" db="EMBL/GenBank/DDBJ databases">
        <title>Complete sequence of Clostridium clariflavum DSM 19732.</title>
        <authorList>
            <consortium name="US DOE Joint Genome Institute"/>
            <person name="Lucas S."/>
            <person name="Han J."/>
            <person name="Lapidus A."/>
            <person name="Cheng J.-F."/>
            <person name="Goodwin L."/>
            <person name="Pitluck S."/>
            <person name="Peters L."/>
            <person name="Teshima H."/>
            <person name="Detter J.C."/>
            <person name="Han C."/>
            <person name="Tapia R."/>
            <person name="Land M."/>
            <person name="Hauser L."/>
            <person name="Kyrpides N."/>
            <person name="Ivanova N."/>
            <person name="Pagani I."/>
            <person name="Kitzmiller T."/>
            <person name="Lynd L."/>
            <person name="Izquierdo J."/>
            <person name="Woyke T."/>
        </authorList>
    </citation>
    <scope>NUCLEOTIDE SEQUENCE [LARGE SCALE GENOMIC DNA]</scope>
    <source>
        <strain evidence="3">DSM 19732 / NBRC 101661 / EBR45</strain>
    </source>
</reference>
<evidence type="ECO:0000256" key="1">
    <source>
        <dbReference type="SAM" id="Phobius"/>
    </source>
</evidence>
<dbReference type="EMBL" id="CP003065">
    <property type="protein sequence ID" value="AEV67769.1"/>
    <property type="molecule type" value="Genomic_DNA"/>
</dbReference>
<feature type="transmembrane region" description="Helical" evidence="1">
    <location>
        <begin position="31"/>
        <end position="56"/>
    </location>
</feature>
<dbReference type="KEGG" id="ccl:Clocl_1094"/>
<name>G8LY38_ACECE</name>
<feature type="transmembrane region" description="Helical" evidence="1">
    <location>
        <begin position="63"/>
        <end position="82"/>
    </location>
</feature>
<protein>
    <recommendedName>
        <fullName evidence="4">DUF2154 domain-containing protein</fullName>
    </recommendedName>
</protein>
<proteinExistence type="predicted"/>
<dbReference type="HOGENOM" id="CLU_073800_0_0_9"/>
<keyword evidence="1" id="KW-1133">Transmembrane helix</keyword>
<sequence length="319" mass="35742" precursor="true">MKMRKKGIGFGIFLIVAGLLIFLIQKGIFSWSIFTVFIDNIELTVSLILIVVGINLLFKKYPFVKALTWLAFFSVMIGYGYYTERNVPKSSTEKNISVNVNNNQTYVIEHFDTTEKGELKLKASALSLTVGSTESNLIDGTVKDINIQQNIEYKNDKKSVNVKLETNDKKIIANVFQNLLSKGELFIDRKLILNLNSDVVWDLNLKIDAVDSDMDFTDLKIKELDIDGDAGSYKLTLGQEYKETKVKIDADASKVEVFVPANSGLKVKIDGAANSINFKDIEMEKEGKYYISKNYNDAVNKIDLNADIDAGSLKITGIK</sequence>
<evidence type="ECO:0000313" key="2">
    <source>
        <dbReference type="EMBL" id="AEV67769.1"/>
    </source>
</evidence>
<evidence type="ECO:0008006" key="4">
    <source>
        <dbReference type="Google" id="ProtNLM"/>
    </source>
</evidence>
<dbReference type="eggNOG" id="ENOG5032WC3">
    <property type="taxonomic scope" value="Bacteria"/>
</dbReference>
<keyword evidence="3" id="KW-1185">Reference proteome</keyword>
<keyword evidence="1" id="KW-0472">Membrane</keyword>
<dbReference type="Proteomes" id="UP000005435">
    <property type="component" value="Chromosome"/>
</dbReference>
<dbReference type="STRING" id="720554.Clocl_1094"/>
<gene>
    <name evidence="2" type="ordered locus">Clocl_1094</name>
</gene>